<reference evidence="1 2" key="1">
    <citation type="submission" date="2018-08" db="EMBL/GenBank/DDBJ databases">
        <title>A genome reference for cultivated species of the human gut microbiota.</title>
        <authorList>
            <person name="Zou Y."/>
            <person name="Xue W."/>
            <person name="Luo G."/>
        </authorList>
    </citation>
    <scope>NUCLEOTIDE SEQUENCE [LARGE SCALE GENOMIC DNA]</scope>
    <source>
        <strain evidence="1 2">AF24-16AC</strain>
    </source>
</reference>
<protein>
    <submittedName>
        <fullName evidence="1">DUF3408 domain-containing protein</fullName>
    </submittedName>
</protein>
<comment type="caution">
    <text evidence="1">The sequence shown here is derived from an EMBL/GenBank/DDBJ whole genome shotgun (WGS) entry which is preliminary data.</text>
</comment>
<name>A0A412HB17_9BACT</name>
<evidence type="ECO:0000313" key="1">
    <source>
        <dbReference type="EMBL" id="RGS10693.1"/>
    </source>
</evidence>
<dbReference type="Pfam" id="PF11888">
    <property type="entry name" value="DUF3408"/>
    <property type="match status" value="1"/>
</dbReference>
<gene>
    <name evidence="1" type="ORF">DWY14_00735</name>
</gene>
<sequence>MKRARKNREPKEHISVQSTVSVTVSSCANNRNWYIGKFMTDAGFTARLGRQVSISEETHERVMKFVSVVGKGQVSMASFIENIINEHFNIHNAEIKAAFDEGLKAYRL</sequence>
<dbReference type="RefSeq" id="WP_118430446.1">
    <property type="nucleotide sequence ID" value="NZ_QRUT01000001.1"/>
</dbReference>
<proteinExistence type="predicted"/>
<accession>A0A412HB17</accession>
<dbReference type="AlphaFoldDB" id="A0A412HB17"/>
<evidence type="ECO:0000313" key="2">
    <source>
        <dbReference type="Proteomes" id="UP000285750"/>
    </source>
</evidence>
<dbReference type="InterPro" id="IPR021823">
    <property type="entry name" value="DUF3408"/>
</dbReference>
<dbReference type="EMBL" id="QRUY01000001">
    <property type="protein sequence ID" value="RGS10693.1"/>
    <property type="molecule type" value="Genomic_DNA"/>
</dbReference>
<dbReference type="Proteomes" id="UP000285750">
    <property type="component" value="Unassembled WGS sequence"/>
</dbReference>
<organism evidence="1 2">
    <name type="scientific">Phocaeicola plebeius</name>
    <dbReference type="NCBI Taxonomy" id="310297"/>
    <lineage>
        <taxon>Bacteria</taxon>
        <taxon>Pseudomonadati</taxon>
        <taxon>Bacteroidota</taxon>
        <taxon>Bacteroidia</taxon>
        <taxon>Bacteroidales</taxon>
        <taxon>Bacteroidaceae</taxon>
        <taxon>Phocaeicola</taxon>
    </lineage>
</organism>
<dbReference type="PROSITE" id="PS51257">
    <property type="entry name" value="PROKAR_LIPOPROTEIN"/>
    <property type="match status" value="1"/>
</dbReference>